<dbReference type="InterPro" id="IPR036527">
    <property type="entry name" value="SCP2_sterol-bd_dom_sf"/>
</dbReference>
<dbReference type="Pfam" id="PF02036">
    <property type="entry name" value="SCP2"/>
    <property type="match status" value="1"/>
</dbReference>
<gene>
    <name evidence="2" type="ORF">EJN92_00610</name>
</gene>
<sequence length="98" mass="10326">MDLQACTEAIRTKVGVQSNLNATLKFDCGSDGVVYVDALATPNTVSNENLEAGCTVNMLLEDLSAMLTGELNPVNGFMAGKLKVSGDMSVAMRLQNVV</sequence>
<reference evidence="2 3" key="1">
    <citation type="journal article" date="2011" name="Int. J. Syst. Evol. Microbiol.">
        <title>Description of Undibacterium oligocarboniphilum sp. nov., isolated from purified water, and Undibacterium pigrum strain CCUG 49012 as the type strain of Undibacterium parvum sp. nov., and emended descriptions of the genus Undibacterium and the species Undibacterium pigrum.</title>
        <authorList>
            <person name="Eder W."/>
            <person name="Wanner G."/>
            <person name="Ludwig W."/>
            <person name="Busse H.J."/>
            <person name="Ziemke-Kageler F."/>
            <person name="Lang E."/>
        </authorList>
    </citation>
    <scope>NUCLEOTIDE SEQUENCE [LARGE SCALE GENOMIC DNA]</scope>
    <source>
        <strain evidence="2 3">DSM 23061</strain>
    </source>
</reference>
<proteinExistence type="predicted"/>
<evidence type="ECO:0000313" key="2">
    <source>
        <dbReference type="EMBL" id="AZP10661.1"/>
    </source>
</evidence>
<evidence type="ECO:0000259" key="1">
    <source>
        <dbReference type="Pfam" id="PF02036"/>
    </source>
</evidence>
<dbReference type="InterPro" id="IPR003033">
    <property type="entry name" value="SCP2_sterol-bd_dom"/>
</dbReference>
<evidence type="ECO:0000313" key="3">
    <source>
        <dbReference type="Proteomes" id="UP000275663"/>
    </source>
</evidence>
<dbReference type="EMBL" id="CP034464">
    <property type="protein sequence ID" value="AZP10661.1"/>
    <property type="molecule type" value="Genomic_DNA"/>
</dbReference>
<dbReference type="RefSeq" id="WP_126126060.1">
    <property type="nucleotide sequence ID" value="NZ_CP034464.1"/>
</dbReference>
<keyword evidence="3" id="KW-1185">Reference proteome</keyword>
<dbReference type="OrthoDB" id="9809312at2"/>
<dbReference type="Gene3D" id="3.30.1050.10">
    <property type="entry name" value="SCP2 sterol-binding domain"/>
    <property type="match status" value="1"/>
</dbReference>
<protein>
    <submittedName>
        <fullName evidence="2">SCP2 sterol-binding domain-containing protein</fullName>
    </submittedName>
</protein>
<name>A0A3Q9BMW7_9BURK</name>
<dbReference type="Proteomes" id="UP000275663">
    <property type="component" value="Chromosome"/>
</dbReference>
<accession>A0A3Q9BMW7</accession>
<dbReference type="AlphaFoldDB" id="A0A3Q9BMW7"/>
<organism evidence="2 3">
    <name type="scientific">Undibacterium parvum</name>
    <dbReference type="NCBI Taxonomy" id="401471"/>
    <lineage>
        <taxon>Bacteria</taxon>
        <taxon>Pseudomonadati</taxon>
        <taxon>Pseudomonadota</taxon>
        <taxon>Betaproteobacteria</taxon>
        <taxon>Burkholderiales</taxon>
        <taxon>Oxalobacteraceae</taxon>
        <taxon>Undibacterium</taxon>
    </lineage>
</organism>
<dbReference type="SUPFAM" id="SSF55718">
    <property type="entry name" value="SCP-like"/>
    <property type="match status" value="1"/>
</dbReference>
<dbReference type="KEGG" id="upv:EJN92_00610"/>
<feature type="domain" description="SCP2" evidence="1">
    <location>
        <begin position="18"/>
        <end position="97"/>
    </location>
</feature>